<accession>A0A061RHK7</accession>
<protein>
    <submittedName>
        <fullName evidence="3">Amphipathic helix repeat-containing protein</fullName>
    </submittedName>
</protein>
<organism evidence="3">
    <name type="scientific">Tetraselmis sp. GSL018</name>
    <dbReference type="NCBI Taxonomy" id="582737"/>
    <lineage>
        <taxon>Eukaryota</taxon>
        <taxon>Viridiplantae</taxon>
        <taxon>Chlorophyta</taxon>
        <taxon>core chlorophytes</taxon>
        <taxon>Chlorodendrophyceae</taxon>
        <taxon>Chlorodendrales</taxon>
        <taxon>Chlorodendraceae</taxon>
        <taxon>Tetraselmis</taxon>
    </lineage>
</organism>
<proteinExistence type="predicted"/>
<evidence type="ECO:0000256" key="1">
    <source>
        <dbReference type="ARBA" id="ARBA00023002"/>
    </source>
</evidence>
<feature type="compositionally biased region" description="Low complexity" evidence="2">
    <location>
        <begin position="233"/>
        <end position="243"/>
    </location>
</feature>
<evidence type="ECO:0000313" key="3">
    <source>
        <dbReference type="EMBL" id="JAC72427.1"/>
    </source>
</evidence>
<evidence type="ECO:0000256" key="2">
    <source>
        <dbReference type="SAM" id="MobiDB-lite"/>
    </source>
</evidence>
<dbReference type="SUPFAM" id="SSF51730">
    <property type="entry name" value="FAD-linked oxidoreductase"/>
    <property type="match status" value="1"/>
</dbReference>
<name>A0A061RHK7_9CHLO</name>
<dbReference type="EMBL" id="GBEZ01013570">
    <property type="protein sequence ID" value="JAC72427.1"/>
    <property type="molecule type" value="Transcribed_RNA"/>
</dbReference>
<dbReference type="GO" id="GO:0016491">
    <property type="term" value="F:oxidoreductase activity"/>
    <property type="evidence" value="ECO:0007669"/>
    <property type="project" value="UniProtKB-KW"/>
</dbReference>
<reference evidence="3" key="1">
    <citation type="submission" date="2014-05" db="EMBL/GenBank/DDBJ databases">
        <title>The transcriptome of the halophilic microalga Tetraselmis sp. GSL018 isolated from the Great Salt Lake, Utah.</title>
        <authorList>
            <person name="Jinkerson R.E."/>
            <person name="D'Adamo S."/>
            <person name="Posewitz M.C."/>
        </authorList>
    </citation>
    <scope>NUCLEOTIDE SEQUENCE</scope>
    <source>
        <strain evidence="3">GSL018</strain>
    </source>
</reference>
<dbReference type="Gene3D" id="3.20.20.220">
    <property type="match status" value="1"/>
</dbReference>
<gene>
    <name evidence="3" type="ORF">TSPGSL018_31364</name>
</gene>
<keyword evidence="1" id="KW-0560">Oxidoreductase</keyword>
<sequence length="273" mass="29938">DVCLHFSLKNNWSLDEDSTVTRLRKFVEESGRLGFKRVLLVSGGGHAKTRSCEIINRLAETGGLSNGSAEIHCVYNPFFPDEKDRQDELRSLKRKLESGLCSGIWLQIGSDLDRLEDGLRQLREVEQSTGVSVDLFGSIFVPSKQLLAQQRFRPWRGVFLSDEYLHDVEAARRTTLGALRIFRDHGVVPLVESPVTNERQLAAAKSLLAEGLGDKASVPPCGRPRGRSERRGPAQAAAENRAGGAFGHRGPQEGPSGLRLKIAGRGLGFGLRG</sequence>
<feature type="non-terminal residue" evidence="3">
    <location>
        <position position="1"/>
    </location>
</feature>
<dbReference type="AlphaFoldDB" id="A0A061RHK7"/>
<feature type="region of interest" description="Disordered" evidence="2">
    <location>
        <begin position="214"/>
        <end position="259"/>
    </location>
</feature>
<dbReference type="InterPro" id="IPR029041">
    <property type="entry name" value="FAD-linked_oxidoreductase-like"/>
</dbReference>